<dbReference type="AlphaFoldDB" id="Q2FLL7"/>
<organism evidence="1 2">
    <name type="scientific">Methanospirillum hungatei JF-1 (strain ATCC 27890 / DSM 864 / NBRC 100397 / JF-1)</name>
    <dbReference type="NCBI Taxonomy" id="323259"/>
    <lineage>
        <taxon>Archaea</taxon>
        <taxon>Methanobacteriati</taxon>
        <taxon>Methanobacteriota</taxon>
        <taxon>Stenosarchaea group</taxon>
        <taxon>Methanomicrobia</taxon>
        <taxon>Methanomicrobiales</taxon>
        <taxon>Methanospirillaceae</taxon>
        <taxon>Methanospirillum</taxon>
    </lineage>
</organism>
<dbReference type="OrthoDB" id="111092at2157"/>
<dbReference type="RefSeq" id="WP_011449069.1">
    <property type="nucleotide sequence ID" value="NC_007796.1"/>
</dbReference>
<accession>Q2FLL7</accession>
<proteinExistence type="predicted"/>
<keyword evidence="2" id="KW-1185">Reference proteome</keyword>
<name>Q2FLL7_METHJ</name>
<dbReference type="Gene3D" id="1.10.3070.10">
    <property type="entry name" value="EhaM-like"/>
    <property type="match status" value="1"/>
</dbReference>
<evidence type="ECO:0000313" key="1">
    <source>
        <dbReference type="EMBL" id="ABD41810.1"/>
    </source>
</evidence>
<evidence type="ECO:0000313" key="2">
    <source>
        <dbReference type="Proteomes" id="UP000001941"/>
    </source>
</evidence>
<reference evidence="2" key="1">
    <citation type="journal article" date="2016" name="Stand. Genomic Sci.">
        <title>Complete genome sequence of Methanospirillum hungatei type strain JF1.</title>
        <authorList>
            <person name="Gunsalus R.P."/>
            <person name="Cook L.E."/>
            <person name="Crable B."/>
            <person name="Rohlin L."/>
            <person name="McDonald E."/>
            <person name="Mouttaki H."/>
            <person name="Sieber J.R."/>
            <person name="Poweleit N."/>
            <person name="Zhou H."/>
            <person name="Lapidus A.L."/>
            <person name="Daligault H.E."/>
            <person name="Land M."/>
            <person name="Gilna P."/>
            <person name="Ivanova N."/>
            <person name="Kyrpides N."/>
            <person name="Culley D.E."/>
            <person name="McInerney M.J."/>
        </authorList>
    </citation>
    <scope>NUCLEOTIDE SEQUENCE [LARGE SCALE GENOMIC DNA]</scope>
    <source>
        <strain evidence="2">ATCC 27890 / DSM 864 / NBRC 100397 / JF-1</strain>
    </source>
</reference>
<protein>
    <submittedName>
        <fullName evidence="1">Membrane-bound hydrogenase subunit ehaL</fullName>
    </submittedName>
</protein>
<dbReference type="STRING" id="323259.Mhun_2103"/>
<dbReference type="KEGG" id="mhu:Mhun_2103"/>
<dbReference type="HOGENOM" id="CLU_1965580_0_0_2"/>
<dbReference type="EMBL" id="CP000254">
    <property type="protein sequence ID" value="ABD41810.1"/>
    <property type="molecule type" value="Genomic_DNA"/>
</dbReference>
<dbReference type="eggNOG" id="arCOG04835">
    <property type="taxonomic scope" value="Archaea"/>
</dbReference>
<dbReference type="GeneID" id="3924496"/>
<gene>
    <name evidence="1" type="ordered locus">Mhun_2103</name>
</gene>
<sequence length="125" mass="14642">MTDIYERDLYGMKFAILNSPYHKRVVTACADMLGIPPMKLRRILIENLDMMMLESLAVRYDSWRERGDKEGGIRREIGYELFTTYIPIISPDVMEEAMQESTNNNSNAEYGKKFLQSRVFEEESK</sequence>
<dbReference type="InParanoid" id="Q2FLL7"/>
<dbReference type="Proteomes" id="UP000001941">
    <property type="component" value="Chromosome"/>
</dbReference>
<dbReference type="InterPro" id="IPR036606">
    <property type="entry name" value="EhaM-like_sf"/>
</dbReference>
<dbReference type="EnsemblBacteria" id="ABD41810">
    <property type="protein sequence ID" value="ABD41810"/>
    <property type="gene ID" value="Mhun_2103"/>
</dbReference>